<evidence type="ECO:0000313" key="3">
    <source>
        <dbReference type="Proteomes" id="UP001221898"/>
    </source>
</evidence>
<keyword evidence="3" id="KW-1185">Reference proteome</keyword>
<dbReference type="Proteomes" id="UP001221898">
    <property type="component" value="Unassembled WGS sequence"/>
</dbReference>
<protein>
    <submittedName>
        <fullName evidence="2">Uncharacterized protein</fullName>
    </submittedName>
</protein>
<comment type="caution">
    <text evidence="2">The sequence shown here is derived from an EMBL/GenBank/DDBJ whole genome shotgun (WGS) entry which is preliminary data.</text>
</comment>
<evidence type="ECO:0000256" key="1">
    <source>
        <dbReference type="SAM" id="MobiDB-lite"/>
    </source>
</evidence>
<feature type="compositionally biased region" description="Basic and acidic residues" evidence="1">
    <location>
        <begin position="77"/>
        <end position="87"/>
    </location>
</feature>
<feature type="region of interest" description="Disordered" evidence="1">
    <location>
        <begin position="69"/>
        <end position="104"/>
    </location>
</feature>
<dbReference type="AlphaFoldDB" id="A0AAD7WWP4"/>
<dbReference type="EMBL" id="JAINUG010000024">
    <property type="protein sequence ID" value="KAJ8411029.1"/>
    <property type="molecule type" value="Genomic_DNA"/>
</dbReference>
<sequence length="130" mass="13747">MRSGDLCFGRAVAGRGPGIKLGIWRWGRGEVPKAGRMNFCFSLICHRAEPYPSPPAGISTGTAAWPATASPIAGKARTAEWRTRESCEPGSGSTSEYEQGGDICQATFSRTAGRGFDTSMGKPTTHGPLQ</sequence>
<gene>
    <name evidence="2" type="ORF">AAFF_G00180640</name>
</gene>
<proteinExistence type="predicted"/>
<organism evidence="2 3">
    <name type="scientific">Aldrovandia affinis</name>
    <dbReference type="NCBI Taxonomy" id="143900"/>
    <lineage>
        <taxon>Eukaryota</taxon>
        <taxon>Metazoa</taxon>
        <taxon>Chordata</taxon>
        <taxon>Craniata</taxon>
        <taxon>Vertebrata</taxon>
        <taxon>Euteleostomi</taxon>
        <taxon>Actinopterygii</taxon>
        <taxon>Neopterygii</taxon>
        <taxon>Teleostei</taxon>
        <taxon>Notacanthiformes</taxon>
        <taxon>Halosauridae</taxon>
        <taxon>Aldrovandia</taxon>
    </lineage>
</organism>
<name>A0AAD7WWP4_9TELE</name>
<reference evidence="2" key="1">
    <citation type="journal article" date="2023" name="Science">
        <title>Genome structures resolve the early diversification of teleost fishes.</title>
        <authorList>
            <person name="Parey E."/>
            <person name="Louis A."/>
            <person name="Montfort J."/>
            <person name="Bouchez O."/>
            <person name="Roques C."/>
            <person name="Iampietro C."/>
            <person name="Lluch J."/>
            <person name="Castinel A."/>
            <person name="Donnadieu C."/>
            <person name="Desvignes T."/>
            <person name="Floi Bucao C."/>
            <person name="Jouanno E."/>
            <person name="Wen M."/>
            <person name="Mejri S."/>
            <person name="Dirks R."/>
            <person name="Jansen H."/>
            <person name="Henkel C."/>
            <person name="Chen W.J."/>
            <person name="Zahm M."/>
            <person name="Cabau C."/>
            <person name="Klopp C."/>
            <person name="Thompson A.W."/>
            <person name="Robinson-Rechavi M."/>
            <person name="Braasch I."/>
            <person name="Lecointre G."/>
            <person name="Bobe J."/>
            <person name="Postlethwait J.H."/>
            <person name="Berthelot C."/>
            <person name="Roest Crollius H."/>
            <person name="Guiguen Y."/>
        </authorList>
    </citation>
    <scope>NUCLEOTIDE SEQUENCE</scope>
    <source>
        <strain evidence="2">NC1722</strain>
    </source>
</reference>
<evidence type="ECO:0000313" key="2">
    <source>
        <dbReference type="EMBL" id="KAJ8411029.1"/>
    </source>
</evidence>
<accession>A0AAD7WWP4</accession>